<dbReference type="InterPro" id="IPR013563">
    <property type="entry name" value="Oligopep_ABC_C"/>
</dbReference>
<proteinExistence type="inferred from homology"/>
<dbReference type="PROSITE" id="PS50893">
    <property type="entry name" value="ABC_TRANSPORTER_2"/>
    <property type="match status" value="1"/>
</dbReference>
<evidence type="ECO:0000313" key="8">
    <source>
        <dbReference type="Proteomes" id="UP000646365"/>
    </source>
</evidence>
<dbReference type="GO" id="GO:0016887">
    <property type="term" value="F:ATP hydrolysis activity"/>
    <property type="evidence" value="ECO:0007669"/>
    <property type="project" value="InterPro"/>
</dbReference>
<dbReference type="Gene3D" id="3.40.50.300">
    <property type="entry name" value="P-loop containing nucleotide triphosphate hydrolases"/>
    <property type="match status" value="1"/>
</dbReference>
<accession>A0A8J3E1X0</accession>
<evidence type="ECO:0000259" key="6">
    <source>
        <dbReference type="PROSITE" id="PS50893"/>
    </source>
</evidence>
<dbReference type="InterPro" id="IPR050319">
    <property type="entry name" value="ABC_transp_ATP-bind"/>
</dbReference>
<keyword evidence="8" id="KW-1185">Reference proteome</keyword>
<gene>
    <name evidence="7" type="ORF">GCM10011611_09020</name>
</gene>
<dbReference type="InterPro" id="IPR027417">
    <property type="entry name" value="P-loop_NTPase"/>
</dbReference>
<comment type="caution">
    <text evidence="7">The sequence shown here is derived from an EMBL/GenBank/DDBJ whole genome shotgun (WGS) entry which is preliminary data.</text>
</comment>
<sequence>MQPALIALEDATVTYGGIRAVDGISLEIRPGETLGLIGESGSGKSSLARLLVGLVRPSAGRVLFDGGDLARQDRAQRQRFRRDVQMIFQDPVASLSPRLTIRRLLAEPLAIHGIDEAKAWPGVLDLLRRVGLNETLLGKYPHQVSGGQARRVGIARALILRPRLVVADEPTAGLDVSVQGELVNLMSELQRDYGLTYLLVSHNLKVVRVMADRFAVMYLGQFVETGPAAEIFRRPAHPYTRALIDATPRLDPDRTHPPAVLYGEIPSPSHLPPGCRFQGRCPHADDHCRTVEPPPTTLADGRMVRCHKPLI</sequence>
<feature type="domain" description="ABC transporter" evidence="6">
    <location>
        <begin position="6"/>
        <end position="244"/>
    </location>
</feature>
<dbReference type="GO" id="GO:0005886">
    <property type="term" value="C:plasma membrane"/>
    <property type="evidence" value="ECO:0007669"/>
    <property type="project" value="UniProtKB-SubCell"/>
</dbReference>
<dbReference type="Proteomes" id="UP000646365">
    <property type="component" value="Unassembled WGS sequence"/>
</dbReference>
<dbReference type="AlphaFoldDB" id="A0A8J3E1X0"/>
<evidence type="ECO:0000256" key="5">
    <source>
        <dbReference type="ARBA" id="ARBA00022840"/>
    </source>
</evidence>
<dbReference type="GO" id="GO:0015833">
    <property type="term" value="P:peptide transport"/>
    <property type="evidence" value="ECO:0007669"/>
    <property type="project" value="InterPro"/>
</dbReference>
<name>A0A8J3E1X0_9PROT</name>
<evidence type="ECO:0000256" key="2">
    <source>
        <dbReference type="ARBA" id="ARBA00005417"/>
    </source>
</evidence>
<dbReference type="PANTHER" id="PTHR43776">
    <property type="entry name" value="TRANSPORT ATP-BINDING PROTEIN"/>
    <property type="match status" value="1"/>
</dbReference>
<dbReference type="SMART" id="SM00382">
    <property type="entry name" value="AAA"/>
    <property type="match status" value="1"/>
</dbReference>
<dbReference type="GO" id="GO:0005524">
    <property type="term" value="F:ATP binding"/>
    <property type="evidence" value="ECO:0007669"/>
    <property type="project" value="UniProtKB-KW"/>
</dbReference>
<keyword evidence="3" id="KW-0813">Transport</keyword>
<comment type="subcellular location">
    <subcellularLocation>
        <location evidence="1">Cell inner membrane</location>
        <topology evidence="1">Peripheral membrane protein</topology>
    </subcellularLocation>
</comment>
<dbReference type="PROSITE" id="PS00211">
    <property type="entry name" value="ABC_TRANSPORTER_1"/>
    <property type="match status" value="1"/>
</dbReference>
<dbReference type="Pfam" id="PF00005">
    <property type="entry name" value="ABC_tran"/>
    <property type="match status" value="1"/>
</dbReference>
<dbReference type="CDD" id="cd03257">
    <property type="entry name" value="ABC_NikE_OppD_transporters"/>
    <property type="match status" value="1"/>
</dbReference>
<dbReference type="NCBIfam" id="TIGR01727">
    <property type="entry name" value="oligo_HPY"/>
    <property type="match status" value="1"/>
</dbReference>
<evidence type="ECO:0000256" key="1">
    <source>
        <dbReference type="ARBA" id="ARBA00004417"/>
    </source>
</evidence>
<keyword evidence="5 7" id="KW-0067">ATP-binding</keyword>
<dbReference type="RefSeq" id="WP_189042951.1">
    <property type="nucleotide sequence ID" value="NZ_BMJQ01000002.1"/>
</dbReference>
<dbReference type="Pfam" id="PF08352">
    <property type="entry name" value="oligo_HPY"/>
    <property type="match status" value="1"/>
</dbReference>
<dbReference type="SUPFAM" id="SSF52540">
    <property type="entry name" value="P-loop containing nucleoside triphosphate hydrolases"/>
    <property type="match status" value="1"/>
</dbReference>
<reference evidence="7" key="1">
    <citation type="journal article" date="2014" name="Int. J. Syst. Evol. Microbiol.">
        <title>Complete genome sequence of Corynebacterium casei LMG S-19264T (=DSM 44701T), isolated from a smear-ripened cheese.</title>
        <authorList>
            <consortium name="US DOE Joint Genome Institute (JGI-PGF)"/>
            <person name="Walter F."/>
            <person name="Albersmeier A."/>
            <person name="Kalinowski J."/>
            <person name="Ruckert C."/>
        </authorList>
    </citation>
    <scope>NUCLEOTIDE SEQUENCE</scope>
    <source>
        <strain evidence="7">CGMCC 1.15725</strain>
    </source>
</reference>
<dbReference type="EMBL" id="BMJQ01000002">
    <property type="protein sequence ID" value="GGF05735.1"/>
    <property type="molecule type" value="Genomic_DNA"/>
</dbReference>
<dbReference type="InterPro" id="IPR017871">
    <property type="entry name" value="ABC_transporter-like_CS"/>
</dbReference>
<dbReference type="FunFam" id="3.40.50.300:FF:000016">
    <property type="entry name" value="Oligopeptide ABC transporter ATP-binding component"/>
    <property type="match status" value="1"/>
</dbReference>
<organism evidence="7 8">
    <name type="scientific">Aliidongia dinghuensis</name>
    <dbReference type="NCBI Taxonomy" id="1867774"/>
    <lineage>
        <taxon>Bacteria</taxon>
        <taxon>Pseudomonadati</taxon>
        <taxon>Pseudomonadota</taxon>
        <taxon>Alphaproteobacteria</taxon>
        <taxon>Rhodospirillales</taxon>
        <taxon>Dongiaceae</taxon>
        <taxon>Aliidongia</taxon>
    </lineage>
</organism>
<evidence type="ECO:0000256" key="4">
    <source>
        <dbReference type="ARBA" id="ARBA00022741"/>
    </source>
</evidence>
<dbReference type="InterPro" id="IPR003439">
    <property type="entry name" value="ABC_transporter-like_ATP-bd"/>
</dbReference>
<evidence type="ECO:0000313" key="7">
    <source>
        <dbReference type="EMBL" id="GGF05735.1"/>
    </source>
</evidence>
<comment type="similarity">
    <text evidence="2">Belongs to the ABC transporter superfamily.</text>
</comment>
<evidence type="ECO:0000256" key="3">
    <source>
        <dbReference type="ARBA" id="ARBA00022448"/>
    </source>
</evidence>
<reference evidence="7" key="2">
    <citation type="submission" date="2020-09" db="EMBL/GenBank/DDBJ databases">
        <authorList>
            <person name="Sun Q."/>
            <person name="Zhou Y."/>
        </authorList>
    </citation>
    <scope>NUCLEOTIDE SEQUENCE</scope>
    <source>
        <strain evidence="7">CGMCC 1.15725</strain>
    </source>
</reference>
<dbReference type="PANTHER" id="PTHR43776:SF7">
    <property type="entry name" value="D,D-DIPEPTIDE TRANSPORT ATP-BINDING PROTEIN DDPF-RELATED"/>
    <property type="match status" value="1"/>
</dbReference>
<dbReference type="GO" id="GO:0055085">
    <property type="term" value="P:transmembrane transport"/>
    <property type="evidence" value="ECO:0007669"/>
    <property type="project" value="UniProtKB-ARBA"/>
</dbReference>
<protein>
    <submittedName>
        <fullName evidence="7">ABC transporter ATP-binding protein</fullName>
    </submittedName>
</protein>
<keyword evidence="4" id="KW-0547">Nucleotide-binding</keyword>
<dbReference type="InterPro" id="IPR003593">
    <property type="entry name" value="AAA+_ATPase"/>
</dbReference>